<protein>
    <submittedName>
        <fullName evidence="8">Radical SAM protein with 4Fe4S-binding SPASM domain</fullName>
    </submittedName>
</protein>
<dbReference type="InterPro" id="IPR017200">
    <property type="entry name" value="PqqE-like"/>
</dbReference>
<dbReference type="GO" id="GO:0046872">
    <property type="term" value="F:metal ion binding"/>
    <property type="evidence" value="ECO:0007669"/>
    <property type="project" value="UniProtKB-KW"/>
</dbReference>
<dbReference type="GO" id="GO:0003824">
    <property type="term" value="F:catalytic activity"/>
    <property type="evidence" value="ECO:0007669"/>
    <property type="project" value="InterPro"/>
</dbReference>
<dbReference type="PANTHER" id="PTHR11228:SF7">
    <property type="entry name" value="PQQA PEPTIDE CYCLASE"/>
    <property type="match status" value="1"/>
</dbReference>
<evidence type="ECO:0000259" key="7">
    <source>
        <dbReference type="PROSITE" id="PS51918"/>
    </source>
</evidence>
<evidence type="ECO:0000256" key="6">
    <source>
        <dbReference type="ARBA" id="ARBA00023014"/>
    </source>
</evidence>
<dbReference type="EMBL" id="QPJW01000003">
    <property type="protein sequence ID" value="RCX20628.1"/>
    <property type="molecule type" value="Genomic_DNA"/>
</dbReference>
<evidence type="ECO:0000256" key="2">
    <source>
        <dbReference type="ARBA" id="ARBA00022485"/>
    </source>
</evidence>
<dbReference type="PIRSF" id="PIRSF037420">
    <property type="entry name" value="PQQ_syn_pqqE"/>
    <property type="match status" value="1"/>
</dbReference>
<dbReference type="SFLD" id="SFLDG01067">
    <property type="entry name" value="SPASM/twitch_domain_containing"/>
    <property type="match status" value="1"/>
</dbReference>
<reference evidence="8 9" key="1">
    <citation type="submission" date="2018-07" db="EMBL/GenBank/DDBJ databases">
        <title>Genomic Encyclopedia of Type Strains, Phase III (KMG-III): the genomes of soil and plant-associated and newly described type strains.</title>
        <authorList>
            <person name="Whitman W."/>
        </authorList>
    </citation>
    <scope>NUCLEOTIDE SEQUENCE [LARGE SCALE GENOMIC DNA]</scope>
    <source>
        <strain evidence="8 9">CECT 8333</strain>
    </source>
</reference>
<dbReference type="InterPro" id="IPR013785">
    <property type="entry name" value="Aldolase_TIM"/>
</dbReference>
<dbReference type="SUPFAM" id="SSF102114">
    <property type="entry name" value="Radical SAM enzymes"/>
    <property type="match status" value="1"/>
</dbReference>
<dbReference type="PANTHER" id="PTHR11228">
    <property type="entry name" value="RADICAL SAM DOMAIN PROTEIN"/>
    <property type="match status" value="1"/>
</dbReference>
<keyword evidence="6" id="KW-0411">Iron-sulfur</keyword>
<sequence>MSVLATIQDEFKAPFYLVWEITLRCNAKCVHCYSGAGQAHPMEFSTEEALSVVDQLADAGVLILGLSGGEALLRPDWMQIASRASQRGMMVSVGTNGAVINDAMCGKLKQAGIQGVCVSIDGATAEVHEQVRGVPGLFNKAVEAVACLVRNGISVTVGYTPTKLNFRDGRNVVKLAAELGANGANLSEFIPTGRGDRDLALSPEELKGVIEDWIEMQKEYAGRMKIYWHDCRVALMLPPKEGAMYIGCGAGRVTARITVEGNVTPCVTLPMAAGNLRESTFDEIWNHSPLLAGIRDRKSKTEGNCGTCEHKFVCGGCRSASLAYYGDPALGDPYCWIVPETAAAL</sequence>
<dbReference type="PROSITE" id="PS51918">
    <property type="entry name" value="RADICAL_SAM"/>
    <property type="match status" value="1"/>
</dbReference>
<keyword evidence="3" id="KW-0949">S-adenosyl-L-methionine</keyword>
<evidence type="ECO:0000313" key="9">
    <source>
        <dbReference type="Proteomes" id="UP000253090"/>
    </source>
</evidence>
<dbReference type="Proteomes" id="UP000253090">
    <property type="component" value="Unassembled WGS sequence"/>
</dbReference>
<accession>A0A369BJ62</accession>
<keyword evidence="4" id="KW-0479">Metal-binding</keyword>
<keyword evidence="9" id="KW-1185">Reference proteome</keyword>
<keyword evidence="2" id="KW-0004">4Fe-4S</keyword>
<comment type="cofactor">
    <cofactor evidence="1">
        <name>[4Fe-4S] cluster</name>
        <dbReference type="ChEBI" id="CHEBI:49883"/>
    </cofactor>
</comment>
<dbReference type="SFLD" id="SFLDG01386">
    <property type="entry name" value="main_SPASM_domain-containing"/>
    <property type="match status" value="1"/>
</dbReference>
<comment type="caution">
    <text evidence="8">The sequence shown here is derived from an EMBL/GenBank/DDBJ whole genome shotgun (WGS) entry which is preliminary data.</text>
</comment>
<name>A0A369BJ62_9BACL</name>
<dbReference type="SFLD" id="SFLDS00029">
    <property type="entry name" value="Radical_SAM"/>
    <property type="match status" value="1"/>
</dbReference>
<dbReference type="Pfam" id="PF13186">
    <property type="entry name" value="SPASM"/>
    <property type="match status" value="1"/>
</dbReference>
<keyword evidence="5" id="KW-0408">Iron</keyword>
<dbReference type="SMART" id="SM00729">
    <property type="entry name" value="Elp3"/>
    <property type="match status" value="1"/>
</dbReference>
<dbReference type="InterPro" id="IPR007197">
    <property type="entry name" value="rSAM"/>
</dbReference>
<proteinExistence type="predicted"/>
<dbReference type="InterPro" id="IPR006638">
    <property type="entry name" value="Elp3/MiaA/NifB-like_rSAM"/>
</dbReference>
<dbReference type="Gene3D" id="3.20.20.70">
    <property type="entry name" value="Aldolase class I"/>
    <property type="match status" value="1"/>
</dbReference>
<evidence type="ECO:0000256" key="4">
    <source>
        <dbReference type="ARBA" id="ARBA00022723"/>
    </source>
</evidence>
<dbReference type="CDD" id="cd01335">
    <property type="entry name" value="Radical_SAM"/>
    <property type="match status" value="1"/>
</dbReference>
<evidence type="ECO:0000256" key="5">
    <source>
        <dbReference type="ARBA" id="ARBA00023004"/>
    </source>
</evidence>
<evidence type="ECO:0000313" key="8">
    <source>
        <dbReference type="EMBL" id="RCX20628.1"/>
    </source>
</evidence>
<gene>
    <name evidence="8" type="ORF">DFP94_103360</name>
</gene>
<dbReference type="InterPro" id="IPR023885">
    <property type="entry name" value="4Fe4S-binding_SPASM_dom"/>
</dbReference>
<organism evidence="8 9">
    <name type="scientific">Fontibacillus phaseoli</name>
    <dbReference type="NCBI Taxonomy" id="1416533"/>
    <lineage>
        <taxon>Bacteria</taxon>
        <taxon>Bacillati</taxon>
        <taxon>Bacillota</taxon>
        <taxon>Bacilli</taxon>
        <taxon>Bacillales</taxon>
        <taxon>Paenibacillaceae</taxon>
        <taxon>Fontibacillus</taxon>
    </lineage>
</organism>
<dbReference type="InterPro" id="IPR058240">
    <property type="entry name" value="rSAM_sf"/>
</dbReference>
<evidence type="ECO:0000256" key="1">
    <source>
        <dbReference type="ARBA" id="ARBA00001966"/>
    </source>
</evidence>
<dbReference type="AlphaFoldDB" id="A0A369BJ62"/>
<feature type="domain" description="Radical SAM core" evidence="7">
    <location>
        <begin position="11"/>
        <end position="223"/>
    </location>
</feature>
<dbReference type="CDD" id="cd21123">
    <property type="entry name" value="SPASM_MftC-like"/>
    <property type="match status" value="1"/>
</dbReference>
<dbReference type="NCBIfam" id="TIGR04085">
    <property type="entry name" value="rSAM_more_4Fe4S"/>
    <property type="match status" value="1"/>
</dbReference>
<dbReference type="RefSeq" id="WP_181873117.1">
    <property type="nucleotide sequence ID" value="NZ_QPJW01000003.1"/>
</dbReference>
<dbReference type="GO" id="GO:0051539">
    <property type="term" value="F:4 iron, 4 sulfur cluster binding"/>
    <property type="evidence" value="ECO:0007669"/>
    <property type="project" value="UniProtKB-KW"/>
</dbReference>
<dbReference type="InterPro" id="IPR050377">
    <property type="entry name" value="Radical_SAM_PqqE_MftC-like"/>
</dbReference>
<dbReference type="Pfam" id="PF04055">
    <property type="entry name" value="Radical_SAM"/>
    <property type="match status" value="1"/>
</dbReference>
<evidence type="ECO:0000256" key="3">
    <source>
        <dbReference type="ARBA" id="ARBA00022691"/>
    </source>
</evidence>